<name>E4XMX6_OIKDI</name>
<sequence>MDGRVRIQRNRVDANGDSNHSRNARGNTGRKYNRNNTSESEKVLYQREYNNSNANDRNDYVERPSSGRAKDRETDEGDLKNAEMKRSARIIDPNLHWREPSPALGFLQQENTDFLVVGVIGQQGVGKSSLMSLLGGTNCRDKRFHFRPQGFETKEKGCHMTAGVEMFITSERMILLDTQPVLSTSLLDELCVNDRERRRGTGSILKYADLFEADM</sequence>
<dbReference type="InterPro" id="IPR039177">
    <property type="entry name" value="SMG9"/>
</dbReference>
<feature type="compositionally biased region" description="Basic and acidic residues" evidence="4">
    <location>
        <begin position="1"/>
        <end position="14"/>
    </location>
</feature>
<evidence type="ECO:0000256" key="2">
    <source>
        <dbReference type="ARBA" id="ARBA00023161"/>
    </source>
</evidence>
<dbReference type="AlphaFoldDB" id="E4XMX6"/>
<dbReference type="SUPFAM" id="SSF52540">
    <property type="entry name" value="P-loop containing nucleoside triphosphate hydrolases"/>
    <property type="match status" value="1"/>
</dbReference>
<dbReference type="Gene3D" id="3.40.50.300">
    <property type="entry name" value="P-loop containing nucleotide triphosphate hydrolases"/>
    <property type="match status" value="1"/>
</dbReference>
<evidence type="ECO:0000313" key="6">
    <source>
        <dbReference type="Proteomes" id="UP000001307"/>
    </source>
</evidence>
<evidence type="ECO:0000313" key="5">
    <source>
        <dbReference type="EMBL" id="CBY11272.1"/>
    </source>
</evidence>
<dbReference type="OrthoDB" id="79514at2759"/>
<dbReference type="Proteomes" id="UP000001307">
    <property type="component" value="Unassembled WGS sequence"/>
</dbReference>
<dbReference type="GO" id="GO:0000184">
    <property type="term" value="P:nuclear-transcribed mRNA catabolic process, nonsense-mediated decay"/>
    <property type="evidence" value="ECO:0007669"/>
    <property type="project" value="UniProtKB-KW"/>
</dbReference>
<keyword evidence="2" id="KW-0866">Nonsense-mediated mRNA decay</keyword>
<reference evidence="5" key="1">
    <citation type="journal article" date="2010" name="Science">
        <title>Plasticity of animal genome architecture unmasked by rapid evolution of a pelagic tunicate.</title>
        <authorList>
            <person name="Denoeud F."/>
            <person name="Henriet S."/>
            <person name="Mungpakdee S."/>
            <person name="Aury J.M."/>
            <person name="Da Silva C."/>
            <person name="Brinkmann H."/>
            <person name="Mikhaleva J."/>
            <person name="Olsen L.C."/>
            <person name="Jubin C."/>
            <person name="Canestro C."/>
            <person name="Bouquet J.M."/>
            <person name="Danks G."/>
            <person name="Poulain J."/>
            <person name="Campsteijn C."/>
            <person name="Adamski M."/>
            <person name="Cross I."/>
            <person name="Yadetie F."/>
            <person name="Muffato M."/>
            <person name="Louis A."/>
            <person name="Butcher S."/>
            <person name="Tsagkogeorga G."/>
            <person name="Konrad A."/>
            <person name="Singh S."/>
            <person name="Jensen M.F."/>
            <person name="Cong E.H."/>
            <person name="Eikeseth-Otteraa H."/>
            <person name="Noel B."/>
            <person name="Anthouard V."/>
            <person name="Porcel B.M."/>
            <person name="Kachouri-Lafond R."/>
            <person name="Nishino A."/>
            <person name="Ugolini M."/>
            <person name="Chourrout P."/>
            <person name="Nishida H."/>
            <person name="Aasland R."/>
            <person name="Huzurbazar S."/>
            <person name="Westhof E."/>
            <person name="Delsuc F."/>
            <person name="Lehrach H."/>
            <person name="Reinhardt R."/>
            <person name="Weissenbach J."/>
            <person name="Roy S.W."/>
            <person name="Artiguenave F."/>
            <person name="Postlethwait J.H."/>
            <person name="Manak J.R."/>
            <person name="Thompson E.M."/>
            <person name="Jaillon O."/>
            <person name="Du Pasquier L."/>
            <person name="Boudinot P."/>
            <person name="Liberles D.A."/>
            <person name="Volff J.N."/>
            <person name="Philippe H."/>
            <person name="Lenhard B."/>
            <person name="Roest Crollius H."/>
            <person name="Wincker P."/>
            <person name="Chourrout D."/>
        </authorList>
    </citation>
    <scope>NUCLEOTIDE SEQUENCE [LARGE SCALE GENOMIC DNA]</scope>
</reference>
<protein>
    <recommendedName>
        <fullName evidence="3">Nonsense-mediated mRNA decay factor SMG9</fullName>
    </recommendedName>
</protein>
<comment type="similarity">
    <text evidence="1">Belongs to the SMG9 family.</text>
</comment>
<feature type="region of interest" description="Disordered" evidence="4">
    <location>
        <begin position="1"/>
        <end position="81"/>
    </location>
</feature>
<organism evidence="5">
    <name type="scientific">Oikopleura dioica</name>
    <name type="common">Tunicate</name>
    <dbReference type="NCBI Taxonomy" id="34765"/>
    <lineage>
        <taxon>Eukaryota</taxon>
        <taxon>Metazoa</taxon>
        <taxon>Chordata</taxon>
        <taxon>Tunicata</taxon>
        <taxon>Appendicularia</taxon>
        <taxon>Copelata</taxon>
        <taxon>Oikopleuridae</taxon>
        <taxon>Oikopleura</taxon>
    </lineage>
</organism>
<proteinExistence type="inferred from homology"/>
<dbReference type="EMBL" id="FN653080">
    <property type="protein sequence ID" value="CBY11272.1"/>
    <property type="molecule type" value="Genomic_DNA"/>
</dbReference>
<dbReference type="InParanoid" id="E4XMX6"/>
<evidence type="ECO:0000256" key="3">
    <source>
        <dbReference type="ARBA" id="ARBA00029510"/>
    </source>
</evidence>
<keyword evidence="6" id="KW-1185">Reference proteome</keyword>
<feature type="compositionally biased region" description="Basic and acidic residues" evidence="4">
    <location>
        <begin position="68"/>
        <end position="81"/>
    </location>
</feature>
<gene>
    <name evidence="5" type="ORF">GSOID_T00015525001</name>
</gene>
<evidence type="ECO:0000256" key="1">
    <source>
        <dbReference type="ARBA" id="ARBA00007712"/>
    </source>
</evidence>
<dbReference type="PANTHER" id="PTHR14270:SF0">
    <property type="entry name" value="NONSENSE-MEDIATED MRNA DECAY FACTOR SMG9"/>
    <property type="match status" value="1"/>
</dbReference>
<dbReference type="InterPro" id="IPR027417">
    <property type="entry name" value="P-loop_NTPase"/>
</dbReference>
<evidence type="ECO:0000256" key="4">
    <source>
        <dbReference type="SAM" id="MobiDB-lite"/>
    </source>
</evidence>
<dbReference type="PANTHER" id="PTHR14270">
    <property type="entry name" value="NONSENSE-MEDIATED MRNA DECAY FACTOR SMG9"/>
    <property type="match status" value="1"/>
</dbReference>
<accession>E4XMX6</accession>